<dbReference type="SUPFAM" id="SSF56349">
    <property type="entry name" value="DNA breaking-rejoining enzymes"/>
    <property type="match status" value="1"/>
</dbReference>
<feature type="domain" description="Tyr recombinase" evidence="5">
    <location>
        <begin position="173"/>
        <end position="380"/>
    </location>
</feature>
<dbReference type="STRING" id="1423818.FC88_GL002470"/>
<dbReference type="GO" id="GO:0015074">
    <property type="term" value="P:DNA integration"/>
    <property type="evidence" value="ECO:0007669"/>
    <property type="project" value="UniProtKB-KW"/>
</dbReference>
<sequence length="388" mass="45392">MTKIQKYTKKDGTTAYMFRAYLGIDPQTGSPRRTTRRGFTNERNARNELKRIEYEATQGLNTVQVCNKTFEDVYHEWYKSYINTVRESTWARTAGMFNNHILPALGRYRIRTITTAQCQTSLNRWFKTTSRNYKRWFNYVQSVFEYAIRQQYITDNPTKRVIMPKKHATAGKKAPNFWDKSQLKTFFSYMDPTKELERYTLFRLLAFTGIRRGECLALTWDDIDTKNSTLNVNKTLTQGAKGKQIIQATKTKKGTRIISLDYTTLLYLKKWQLEQKQKLFMLGFNANKSDQLLFATTKNTFKSLNTPKKWLDLITNRMKDDNVILPHISIHGFRHSHASALFSAGATIKEVQERLGHEDAQTTLNIYTHVTKQQDKEAVNKLVNFLDF</sequence>
<dbReference type="PANTHER" id="PTHR30629">
    <property type="entry name" value="PROPHAGE INTEGRASE"/>
    <property type="match status" value="1"/>
</dbReference>
<keyword evidence="2" id="KW-0229">DNA integration</keyword>
<dbReference type="PANTHER" id="PTHR30629:SF2">
    <property type="entry name" value="PROPHAGE INTEGRASE INTS-RELATED"/>
    <property type="match status" value="1"/>
</dbReference>
<name>A0A5B7T1V6_9LACO</name>
<comment type="similarity">
    <text evidence="1">Belongs to the 'phage' integrase family.</text>
</comment>
<evidence type="ECO:0000313" key="6">
    <source>
        <dbReference type="EMBL" id="QCX25753.1"/>
    </source>
</evidence>
<reference evidence="6 7" key="1">
    <citation type="submission" date="2019-05" db="EMBL/GenBank/DDBJ databases">
        <title>Genome Sequence of Lactobacillus futsaii Y97, a Potential Probiotic Strain Isolated from the Futsai of Taiwan.</title>
        <authorList>
            <person name="Du X."/>
        </authorList>
    </citation>
    <scope>NUCLEOTIDE SEQUENCE [LARGE SCALE GENOMIC DNA]</scope>
    <source>
        <strain evidence="6 7">Y97</strain>
    </source>
</reference>
<evidence type="ECO:0000256" key="4">
    <source>
        <dbReference type="ARBA" id="ARBA00023172"/>
    </source>
</evidence>
<dbReference type="CDD" id="cd01189">
    <property type="entry name" value="INT_ICEBs1_C_like"/>
    <property type="match status" value="1"/>
</dbReference>
<dbReference type="Pfam" id="PF14657">
    <property type="entry name" value="Arm-DNA-bind_4"/>
    <property type="match status" value="1"/>
</dbReference>
<dbReference type="InterPro" id="IPR004107">
    <property type="entry name" value="Integrase_SAM-like_N"/>
</dbReference>
<evidence type="ECO:0000256" key="1">
    <source>
        <dbReference type="ARBA" id="ARBA00008857"/>
    </source>
</evidence>
<gene>
    <name evidence="6" type="ORF">FG051_11915</name>
</gene>
<evidence type="ECO:0000313" key="7">
    <source>
        <dbReference type="Proteomes" id="UP000310673"/>
    </source>
</evidence>
<dbReference type="Gene3D" id="1.10.443.10">
    <property type="entry name" value="Intergrase catalytic core"/>
    <property type="match status" value="1"/>
</dbReference>
<dbReference type="Proteomes" id="UP000310673">
    <property type="component" value="Chromosome"/>
</dbReference>
<dbReference type="KEGG" id="lft:FG051_11915"/>
<keyword evidence="4" id="KW-0233">DNA recombination</keyword>
<organism evidence="6 7">
    <name type="scientific">Companilactobacillus futsaii</name>
    <dbReference type="NCBI Taxonomy" id="938155"/>
    <lineage>
        <taxon>Bacteria</taxon>
        <taxon>Bacillati</taxon>
        <taxon>Bacillota</taxon>
        <taxon>Bacilli</taxon>
        <taxon>Lactobacillales</taxon>
        <taxon>Lactobacillaceae</taxon>
        <taxon>Companilactobacillus</taxon>
    </lineage>
</organism>
<evidence type="ECO:0000259" key="5">
    <source>
        <dbReference type="PROSITE" id="PS51898"/>
    </source>
</evidence>
<accession>A0A5B7T1V6</accession>
<evidence type="ECO:0000256" key="3">
    <source>
        <dbReference type="ARBA" id="ARBA00023125"/>
    </source>
</evidence>
<dbReference type="GO" id="GO:0006310">
    <property type="term" value="P:DNA recombination"/>
    <property type="evidence" value="ECO:0007669"/>
    <property type="project" value="UniProtKB-KW"/>
</dbReference>
<dbReference type="GO" id="GO:0003677">
    <property type="term" value="F:DNA binding"/>
    <property type="evidence" value="ECO:0007669"/>
    <property type="project" value="UniProtKB-KW"/>
</dbReference>
<dbReference type="Gene3D" id="1.10.150.130">
    <property type="match status" value="1"/>
</dbReference>
<dbReference type="InterPro" id="IPR050808">
    <property type="entry name" value="Phage_Integrase"/>
</dbReference>
<evidence type="ECO:0000256" key="2">
    <source>
        <dbReference type="ARBA" id="ARBA00022908"/>
    </source>
</evidence>
<dbReference type="InterPro" id="IPR013762">
    <property type="entry name" value="Integrase-like_cat_sf"/>
</dbReference>
<dbReference type="InterPro" id="IPR010998">
    <property type="entry name" value="Integrase_recombinase_N"/>
</dbReference>
<dbReference type="InterPro" id="IPR011010">
    <property type="entry name" value="DNA_brk_join_enz"/>
</dbReference>
<dbReference type="RefSeq" id="WP_057813672.1">
    <property type="nucleotide sequence ID" value="NZ_CP040736.1"/>
</dbReference>
<dbReference type="Pfam" id="PF14659">
    <property type="entry name" value="Phage_int_SAM_3"/>
    <property type="match status" value="1"/>
</dbReference>
<proteinExistence type="inferred from homology"/>
<dbReference type="EMBL" id="CP040736">
    <property type="protein sequence ID" value="QCX25753.1"/>
    <property type="molecule type" value="Genomic_DNA"/>
</dbReference>
<keyword evidence="3" id="KW-0238">DNA-binding</keyword>
<dbReference type="PROSITE" id="PS51898">
    <property type="entry name" value="TYR_RECOMBINASE"/>
    <property type="match status" value="1"/>
</dbReference>
<dbReference type="Pfam" id="PF00589">
    <property type="entry name" value="Phage_integrase"/>
    <property type="match status" value="1"/>
</dbReference>
<dbReference type="AlphaFoldDB" id="A0A5B7T1V6"/>
<protein>
    <submittedName>
        <fullName evidence="6">Site-specific integrase</fullName>
    </submittedName>
</protein>
<dbReference type="InterPro" id="IPR002104">
    <property type="entry name" value="Integrase_catalytic"/>
</dbReference>
<dbReference type="InterPro" id="IPR028259">
    <property type="entry name" value="AP2-like_int_N"/>
</dbReference>